<sequence length="142" mass="15627">MEHPIEALMRTTMDNLREMIDVNTIVGEPVETHDGTVIIPISKVCIGFASGGTEFTNERKMDDKAKFPFGGGSGAGMTLHPVAFLVVSKDSVKLLPVNQANSIERIIDGVPDLIEEIINYFRKDKKKGDKYVNVEDEGFNAT</sequence>
<keyword evidence="2" id="KW-1185">Reference proteome</keyword>
<dbReference type="STRING" id="908809.ABG79_01293"/>
<protein>
    <submittedName>
        <fullName evidence="1">Putative spore protein YtfJ</fullName>
    </submittedName>
</protein>
<reference evidence="1 2" key="1">
    <citation type="submission" date="2015-09" db="EMBL/GenBank/DDBJ databases">
        <title>Draft genome sequence of a Caloramator mitchellensis, a moderate thermophile from the Great Artesian Basin of Australia.</title>
        <authorList>
            <person name="Patel B.K."/>
        </authorList>
    </citation>
    <scope>NUCLEOTIDE SEQUENCE [LARGE SCALE GENOMIC DNA]</scope>
    <source>
        <strain evidence="1 2">VF08</strain>
    </source>
</reference>
<organism evidence="1 2">
    <name type="scientific">Caloramator mitchellensis</name>
    <dbReference type="NCBI Taxonomy" id="908809"/>
    <lineage>
        <taxon>Bacteria</taxon>
        <taxon>Bacillati</taxon>
        <taxon>Bacillota</taxon>
        <taxon>Clostridia</taxon>
        <taxon>Eubacteriales</taxon>
        <taxon>Clostridiaceae</taxon>
        <taxon>Caloramator</taxon>
    </lineage>
</organism>
<dbReference type="Pfam" id="PF09579">
    <property type="entry name" value="Spore_YtfJ"/>
    <property type="match status" value="1"/>
</dbReference>
<dbReference type="PIRSF" id="PIRSF021377">
    <property type="entry name" value="YtfJ"/>
    <property type="match status" value="1"/>
</dbReference>
<gene>
    <name evidence="1" type="primary">ytfJ</name>
    <name evidence="1" type="ORF">ABG79_01293</name>
</gene>
<dbReference type="PANTHER" id="PTHR39162">
    <property type="entry name" value="GLL3345 PROTEIN"/>
    <property type="match status" value="1"/>
</dbReference>
<dbReference type="AlphaFoldDB" id="A0A0R3K1P5"/>
<name>A0A0R3K1P5_CALMK</name>
<dbReference type="NCBIfam" id="TIGR02874">
    <property type="entry name" value="spore_ytfJ"/>
    <property type="match status" value="1"/>
</dbReference>
<dbReference type="OrthoDB" id="9796262at2"/>
<dbReference type="PANTHER" id="PTHR39162:SF1">
    <property type="entry name" value="SPORULATION PROTEIN YTFJ"/>
    <property type="match status" value="1"/>
</dbReference>
<dbReference type="InterPro" id="IPR014229">
    <property type="entry name" value="Spore_YtfJ"/>
</dbReference>
<accession>A0A0R3K1P5</accession>
<proteinExistence type="predicted"/>
<dbReference type="PATRIC" id="fig|908809.3.peg.1302"/>
<evidence type="ECO:0000313" key="2">
    <source>
        <dbReference type="Proteomes" id="UP000052015"/>
    </source>
</evidence>
<dbReference type="EMBL" id="LKHP01000006">
    <property type="protein sequence ID" value="KRQ86802.1"/>
    <property type="molecule type" value="Genomic_DNA"/>
</dbReference>
<dbReference type="RefSeq" id="WP_057978318.1">
    <property type="nucleotide sequence ID" value="NZ_LKHP01000006.1"/>
</dbReference>
<dbReference type="Proteomes" id="UP000052015">
    <property type="component" value="Unassembled WGS sequence"/>
</dbReference>
<evidence type="ECO:0000313" key="1">
    <source>
        <dbReference type="EMBL" id="KRQ86802.1"/>
    </source>
</evidence>
<comment type="caution">
    <text evidence="1">The sequence shown here is derived from an EMBL/GenBank/DDBJ whole genome shotgun (WGS) entry which is preliminary data.</text>
</comment>